<dbReference type="PANTHER" id="PTHR39327:SF1">
    <property type="entry name" value="BLR5470 PROTEIN"/>
    <property type="match status" value="1"/>
</dbReference>
<evidence type="ECO:0008006" key="4">
    <source>
        <dbReference type="Google" id="ProtNLM"/>
    </source>
</evidence>
<dbReference type="eggNOG" id="COG3672">
    <property type="taxonomic scope" value="Bacteria"/>
</dbReference>
<dbReference type="HOGENOM" id="CLU_085651_0_0_6"/>
<sequence precursor="true">MLIRYFFLLVLGFLLSACGSTSKPKLSSPAATFEDGIKPETAARVQSWKKLIAENRNQPAHRQLAAANDFINQFAFVDDRLHWQQADYWATPLQTIVTQAGDCEDFALAKYYTLTRMGMPVEQLRLTYVKALTLNQAHMVVSYYAQKNAMPLVLDNLDRRILPATSRQDLLPVYSFNETGLWLDKANTSDYIDDSSRISLWQQLQTRLRQEQGNESAYVCQYQYRGGNALAGPEQCPD</sequence>
<dbReference type="Pfam" id="PF06035">
    <property type="entry name" value="Peptidase_C93"/>
    <property type="match status" value="1"/>
</dbReference>
<dbReference type="Gene3D" id="3.10.620.30">
    <property type="match status" value="1"/>
</dbReference>
<dbReference type="RefSeq" id="WP_014703882.1">
    <property type="nucleotide sequence ID" value="NC_017856.1"/>
</dbReference>
<keyword evidence="3" id="KW-1185">Reference proteome</keyword>
<accession>I1YHR9</accession>
<evidence type="ECO:0000256" key="1">
    <source>
        <dbReference type="SAM" id="SignalP"/>
    </source>
</evidence>
<dbReference type="Proteomes" id="UP000009145">
    <property type="component" value="Chromosome"/>
</dbReference>
<dbReference type="AlphaFoldDB" id="I1YHR9"/>
<dbReference type="EMBL" id="CP003380">
    <property type="protein sequence ID" value="AFJ02462.1"/>
    <property type="molecule type" value="Genomic_DNA"/>
</dbReference>
<dbReference type="PANTHER" id="PTHR39327">
    <property type="match status" value="1"/>
</dbReference>
<dbReference type="PATRIC" id="fig|754477.3.peg.1293"/>
<feature type="signal peptide" evidence="1">
    <location>
        <begin position="1"/>
        <end position="19"/>
    </location>
</feature>
<dbReference type="PROSITE" id="PS51257">
    <property type="entry name" value="PROKAR_LIPOPROTEIN"/>
    <property type="match status" value="1"/>
</dbReference>
<dbReference type="OrthoDB" id="5401788at2"/>
<keyword evidence="1" id="KW-0732">Signal</keyword>
<evidence type="ECO:0000313" key="3">
    <source>
        <dbReference type="Proteomes" id="UP000009145"/>
    </source>
</evidence>
<proteinExistence type="predicted"/>
<dbReference type="STRING" id="754477.Q7C_1312"/>
<dbReference type="KEGG" id="mec:Q7C_1312"/>
<protein>
    <recommendedName>
        <fullName evidence="4">Periplasmic protein</fullName>
    </recommendedName>
</protein>
<gene>
    <name evidence="2" type="ordered locus">Q7C_1312</name>
</gene>
<dbReference type="InterPro" id="IPR010319">
    <property type="entry name" value="Transglutaminase-like_Cys_pept"/>
</dbReference>
<reference evidence="2 3" key="1">
    <citation type="journal article" date="2012" name="J. Bacteriol.">
        <title>Complete genome sequences of Methylophaga sp. strain JAM1 and Methylophaga sp. strain JAM7.</title>
        <authorList>
            <person name="Villeneuve C."/>
            <person name="Martineau C."/>
            <person name="Mauffrey F."/>
            <person name="Villemur R."/>
        </authorList>
    </citation>
    <scope>NUCLEOTIDE SEQUENCE [LARGE SCALE GENOMIC DNA]</scope>
    <source>
        <strain evidence="2 3">JAM7</strain>
    </source>
</reference>
<name>I1YHR9_METFJ</name>
<evidence type="ECO:0000313" key="2">
    <source>
        <dbReference type="EMBL" id="AFJ02462.1"/>
    </source>
</evidence>
<organism evidence="2 3">
    <name type="scientific">Methylophaga frappieri (strain ATCC BAA-2434 / DSM 25690 / JAM7)</name>
    <dbReference type="NCBI Taxonomy" id="754477"/>
    <lineage>
        <taxon>Bacteria</taxon>
        <taxon>Pseudomonadati</taxon>
        <taxon>Pseudomonadota</taxon>
        <taxon>Gammaproteobacteria</taxon>
        <taxon>Thiotrichales</taxon>
        <taxon>Piscirickettsiaceae</taxon>
        <taxon>Methylophaga</taxon>
    </lineage>
</organism>
<feature type="chain" id="PRO_5003654143" description="Periplasmic protein" evidence="1">
    <location>
        <begin position="20"/>
        <end position="238"/>
    </location>
</feature>